<proteinExistence type="predicted"/>
<dbReference type="EMBL" id="UYJE01010467">
    <property type="protein sequence ID" value="VDI83494.1"/>
    <property type="molecule type" value="Genomic_DNA"/>
</dbReference>
<reference evidence="1" key="1">
    <citation type="submission" date="2018-11" db="EMBL/GenBank/DDBJ databases">
        <authorList>
            <person name="Alioto T."/>
            <person name="Alioto T."/>
        </authorList>
    </citation>
    <scope>NUCLEOTIDE SEQUENCE</scope>
</reference>
<gene>
    <name evidence="1" type="ORF">MGAL_10B013565</name>
</gene>
<evidence type="ECO:0000313" key="1">
    <source>
        <dbReference type="EMBL" id="VDI83494.1"/>
    </source>
</evidence>
<dbReference type="AlphaFoldDB" id="A0A8B6HR47"/>
<name>A0A8B6HR47_MYTGA</name>
<organism evidence="1 2">
    <name type="scientific">Mytilus galloprovincialis</name>
    <name type="common">Mediterranean mussel</name>
    <dbReference type="NCBI Taxonomy" id="29158"/>
    <lineage>
        <taxon>Eukaryota</taxon>
        <taxon>Metazoa</taxon>
        <taxon>Spiralia</taxon>
        <taxon>Lophotrochozoa</taxon>
        <taxon>Mollusca</taxon>
        <taxon>Bivalvia</taxon>
        <taxon>Autobranchia</taxon>
        <taxon>Pteriomorphia</taxon>
        <taxon>Mytilida</taxon>
        <taxon>Mytiloidea</taxon>
        <taxon>Mytilidae</taxon>
        <taxon>Mytilinae</taxon>
        <taxon>Mytilus</taxon>
    </lineage>
</organism>
<protein>
    <submittedName>
        <fullName evidence="1">Uncharacterized protein</fullName>
    </submittedName>
</protein>
<dbReference type="Proteomes" id="UP000596742">
    <property type="component" value="Unassembled WGS sequence"/>
</dbReference>
<accession>A0A8B6HR47</accession>
<evidence type="ECO:0000313" key="2">
    <source>
        <dbReference type="Proteomes" id="UP000596742"/>
    </source>
</evidence>
<keyword evidence="2" id="KW-1185">Reference proteome</keyword>
<comment type="caution">
    <text evidence="1">The sequence shown here is derived from an EMBL/GenBank/DDBJ whole genome shotgun (WGS) entry which is preliminary data.</text>
</comment>
<sequence>MIRDADKEARLKCKYSISVEDVNELLFQKVAHKENIIPKTITEIDRVTKDLLVQHEEHVICACEEYRFTADRQTCEICNQDRSVGTNWSKTSAAQRGEIVGQTNSSDGGHYRKVTLCSRPARIVKLGYLQPGDGEECHSSFLLFRWFQSFPPHPQSSILDKTVYPGGRRFLDVNHPLRHDALFPSGTIEEGVVIKRTVQDEKAEARYLDRLHQEKIQQG</sequence>